<dbReference type="AlphaFoldDB" id="A0A4R5TZ07"/>
<dbReference type="GO" id="GO:0003700">
    <property type="term" value="F:DNA-binding transcription factor activity"/>
    <property type="evidence" value="ECO:0007669"/>
    <property type="project" value="InterPro"/>
</dbReference>
<keyword evidence="3" id="KW-1185">Reference proteome</keyword>
<protein>
    <submittedName>
        <fullName evidence="2">MarR family transcriptional regulator</fullName>
    </submittedName>
</protein>
<sequence>MVPRRTRGAARSSAVRFRGICLPEEEWSVMARQERFEMESRKASSTPVPSDEEVIAEWGLVIRGFSVTNKKLHLAVAAAFDLDEPETETMLRLGSSPLRRVPMTVLAREAAFSSGGFTKVADRLARRQLVQRSPGADDRRITYLELTPAGEEMASGLHRLVADVVRSIYVDILGTERAAVVASAMRDLRKAHRDVA</sequence>
<dbReference type="EMBL" id="SMTK01000002">
    <property type="protein sequence ID" value="TDK26497.1"/>
    <property type="molecule type" value="Genomic_DNA"/>
</dbReference>
<gene>
    <name evidence="2" type="ORF">E2F48_04685</name>
</gene>
<dbReference type="GO" id="GO:0006950">
    <property type="term" value="P:response to stress"/>
    <property type="evidence" value="ECO:0007669"/>
    <property type="project" value="TreeGrafter"/>
</dbReference>
<dbReference type="SMART" id="SM00347">
    <property type="entry name" value="HTH_MARR"/>
    <property type="match status" value="1"/>
</dbReference>
<dbReference type="InterPro" id="IPR036390">
    <property type="entry name" value="WH_DNA-bd_sf"/>
</dbReference>
<organism evidence="2 3">
    <name type="scientific">Arthrobacter crusticola</name>
    <dbReference type="NCBI Taxonomy" id="2547960"/>
    <lineage>
        <taxon>Bacteria</taxon>
        <taxon>Bacillati</taxon>
        <taxon>Actinomycetota</taxon>
        <taxon>Actinomycetes</taxon>
        <taxon>Micrococcales</taxon>
        <taxon>Micrococcaceae</taxon>
        <taxon>Arthrobacter</taxon>
    </lineage>
</organism>
<reference evidence="2 3" key="1">
    <citation type="submission" date="2019-03" db="EMBL/GenBank/DDBJ databases">
        <title>Arthrobacter sp. nov., an bacterium isolated from biocrust in Mu Us Desert.</title>
        <authorList>
            <person name="Lixiong L."/>
        </authorList>
    </citation>
    <scope>NUCLEOTIDE SEQUENCE [LARGE SCALE GENOMIC DNA]</scope>
    <source>
        <strain evidence="2 3">SLN-3</strain>
    </source>
</reference>
<dbReference type="SUPFAM" id="SSF46785">
    <property type="entry name" value="Winged helix' DNA-binding domain"/>
    <property type="match status" value="1"/>
</dbReference>
<dbReference type="PANTHER" id="PTHR33164:SF43">
    <property type="entry name" value="HTH-TYPE TRANSCRIPTIONAL REPRESSOR YETL"/>
    <property type="match status" value="1"/>
</dbReference>
<proteinExistence type="predicted"/>
<evidence type="ECO:0000313" key="2">
    <source>
        <dbReference type="EMBL" id="TDK26497.1"/>
    </source>
</evidence>
<dbReference type="PANTHER" id="PTHR33164">
    <property type="entry name" value="TRANSCRIPTIONAL REGULATOR, MARR FAMILY"/>
    <property type="match status" value="1"/>
</dbReference>
<dbReference type="OrthoDB" id="8635520at2"/>
<evidence type="ECO:0000259" key="1">
    <source>
        <dbReference type="SMART" id="SM00347"/>
    </source>
</evidence>
<feature type="domain" description="HTH marR-type" evidence="1">
    <location>
        <begin position="75"/>
        <end position="177"/>
    </location>
</feature>
<dbReference type="InterPro" id="IPR039422">
    <property type="entry name" value="MarR/SlyA-like"/>
</dbReference>
<dbReference type="Gene3D" id="1.10.10.10">
    <property type="entry name" value="Winged helix-like DNA-binding domain superfamily/Winged helix DNA-binding domain"/>
    <property type="match status" value="1"/>
</dbReference>
<dbReference type="InterPro" id="IPR036388">
    <property type="entry name" value="WH-like_DNA-bd_sf"/>
</dbReference>
<dbReference type="InterPro" id="IPR000835">
    <property type="entry name" value="HTH_MarR-typ"/>
</dbReference>
<dbReference type="Proteomes" id="UP000295411">
    <property type="component" value="Unassembled WGS sequence"/>
</dbReference>
<name>A0A4R5TZ07_9MICC</name>
<accession>A0A4R5TZ07</accession>
<comment type="caution">
    <text evidence="2">The sequence shown here is derived from an EMBL/GenBank/DDBJ whole genome shotgun (WGS) entry which is preliminary data.</text>
</comment>
<evidence type="ECO:0000313" key="3">
    <source>
        <dbReference type="Proteomes" id="UP000295411"/>
    </source>
</evidence>